<evidence type="ECO:0000313" key="1">
    <source>
        <dbReference type="EMBL" id="KZN20520.1"/>
    </source>
</evidence>
<dbReference type="Proteomes" id="UP000076489">
    <property type="component" value="Unassembled WGS sequence"/>
</dbReference>
<protein>
    <submittedName>
        <fullName evidence="1">Uncharacterized protein</fullName>
    </submittedName>
</protein>
<reference evidence="2" key="1">
    <citation type="submission" date="2016-03" db="EMBL/GenBank/DDBJ databases">
        <authorList>
            <person name="Ray J."/>
            <person name="Price M."/>
            <person name="Deutschbauer A."/>
        </authorList>
    </citation>
    <scope>NUCLEOTIDE SEQUENCE [LARGE SCALE GENOMIC DNA]</scope>
    <source>
        <strain evidence="2">FW300-N1B4</strain>
    </source>
</reference>
<proteinExistence type="predicted"/>
<name>A0A166QMD3_PSEFL</name>
<organism evidence="1 2">
    <name type="scientific">Pseudomonas fluorescens</name>
    <dbReference type="NCBI Taxonomy" id="294"/>
    <lineage>
        <taxon>Bacteria</taxon>
        <taxon>Pseudomonadati</taxon>
        <taxon>Pseudomonadota</taxon>
        <taxon>Gammaproteobacteria</taxon>
        <taxon>Pseudomonadales</taxon>
        <taxon>Pseudomonadaceae</taxon>
        <taxon>Pseudomonas</taxon>
    </lineage>
</organism>
<dbReference type="EMBL" id="LUKJ01000002">
    <property type="protein sequence ID" value="KZN20520.1"/>
    <property type="molecule type" value="Genomic_DNA"/>
</dbReference>
<accession>A0A166QMD3</accession>
<comment type="caution">
    <text evidence="1">The sequence shown here is derived from an EMBL/GenBank/DDBJ whole genome shotgun (WGS) entry which is preliminary data.</text>
</comment>
<gene>
    <name evidence="1" type="ORF">A1D17_02975</name>
</gene>
<sequence>MGFHEHSQGWRLIISTMPDASRGDDASIPRAEATIAAFEHAVLIRKINAGAANRFVNDDEQATFGLWIKALSGMLLRKAQRLGQYGDAIISDAPTAFRPRRAA</sequence>
<evidence type="ECO:0000313" key="2">
    <source>
        <dbReference type="Proteomes" id="UP000076489"/>
    </source>
</evidence>
<dbReference type="AlphaFoldDB" id="A0A166QMD3"/>
<reference evidence="1 2" key="2">
    <citation type="journal article" date="2018" name="Nature">
        <title>Mutant phenotypes for thousands of bacterial genes of unknown function.</title>
        <authorList>
            <person name="Price M.N."/>
            <person name="Wetmore K.M."/>
            <person name="Waters R.J."/>
            <person name="Callaghan M."/>
            <person name="Ray J."/>
            <person name="Liu H."/>
            <person name="Kuehl J.V."/>
            <person name="Melnyk R.A."/>
            <person name="Lamson J.S."/>
            <person name="Suh Y."/>
            <person name="Carlson H.K."/>
            <person name="Esquivel Z."/>
            <person name="Sadeeshkumar H."/>
            <person name="Chakraborty R."/>
            <person name="Zane G.M."/>
            <person name="Rubin B.E."/>
            <person name="Wall J.D."/>
            <person name="Visel A."/>
            <person name="Bristow J."/>
            <person name="Blow M.J."/>
            <person name="Arkin A.P."/>
            <person name="Deutschbauer A.M."/>
        </authorList>
    </citation>
    <scope>NUCLEOTIDE SEQUENCE [LARGE SCALE GENOMIC DNA]</scope>
    <source>
        <strain evidence="1 2">FW300-N1B4</strain>
    </source>
</reference>